<gene>
    <name evidence="5" type="ORF">Tco_0629869</name>
</gene>
<evidence type="ECO:0000259" key="3">
    <source>
        <dbReference type="Pfam" id="PF17921"/>
    </source>
</evidence>
<name>A0ABQ4WUC6_9ASTR</name>
<feature type="region of interest" description="Disordered" evidence="1">
    <location>
        <begin position="439"/>
        <end position="476"/>
    </location>
</feature>
<evidence type="ECO:0000259" key="4">
    <source>
        <dbReference type="Pfam" id="PF22936"/>
    </source>
</evidence>
<dbReference type="InterPro" id="IPR012337">
    <property type="entry name" value="RNaseH-like_sf"/>
</dbReference>
<dbReference type="InterPro" id="IPR025724">
    <property type="entry name" value="GAG-pre-integrase_dom"/>
</dbReference>
<feature type="domain" description="GAG-pre-integrase" evidence="2">
    <location>
        <begin position="596"/>
        <end position="652"/>
    </location>
</feature>
<reference evidence="5" key="1">
    <citation type="journal article" date="2022" name="Int. J. Mol. Sci.">
        <title>Draft Genome of Tanacetum Coccineum: Genomic Comparison of Closely Related Tanacetum-Family Plants.</title>
        <authorList>
            <person name="Yamashiro T."/>
            <person name="Shiraishi A."/>
            <person name="Nakayama K."/>
            <person name="Satake H."/>
        </authorList>
    </citation>
    <scope>NUCLEOTIDE SEQUENCE</scope>
</reference>
<reference evidence="5" key="2">
    <citation type="submission" date="2022-01" db="EMBL/GenBank/DDBJ databases">
        <authorList>
            <person name="Yamashiro T."/>
            <person name="Shiraishi A."/>
            <person name="Satake H."/>
            <person name="Nakayama K."/>
        </authorList>
    </citation>
    <scope>NUCLEOTIDE SEQUENCE</scope>
</reference>
<dbReference type="Pfam" id="PF22936">
    <property type="entry name" value="Pol_BBD"/>
    <property type="match status" value="1"/>
</dbReference>
<evidence type="ECO:0000259" key="2">
    <source>
        <dbReference type="Pfam" id="PF13976"/>
    </source>
</evidence>
<comment type="caution">
    <text evidence="5">The sequence shown here is derived from an EMBL/GenBank/DDBJ whole genome shotgun (WGS) entry which is preliminary data.</text>
</comment>
<dbReference type="Pfam" id="PF14223">
    <property type="entry name" value="Retrotran_gag_2"/>
    <property type="match status" value="1"/>
</dbReference>
<dbReference type="PANTHER" id="PTHR47592">
    <property type="entry name" value="PBF68 PROTEIN"/>
    <property type="match status" value="1"/>
</dbReference>
<sequence length="683" mass="79711">MEDLFTKNFKVDSYSISILSWKHGWGHSGVLKTYQRMASEIYWVGMRKDVAKLVVECKICQRHKYLTMLPSGLLQQLELPKQVWEDITMDFIEGLPRFEGFTIILVVADRLSKYAHFIPLCYPFIAVIVAASFLRTKLKRSTAYHTQMDGQSKVVNRSLETYLRCFTSDTPKKWAMWLSWAEYWYNTSFHSSIKTTPFKALYGWDLPRLVFYRMSTSPLFKVDEYLQEMDRILIELKGHLAIAQQLMKTKADNYHKDVQFKVGEFMYLKLKPYRQRFIARRMNEKLAPKFFGPFKVVEKISKGNHFVLVRWKYFPGYEATCMSDPLFDIYQNVKSTKDLWDLLESKYMAEDAYSKKFLVSNFNNYKMIDSRPIMEQFNELLRILGQYTQHGLKIDESICVSSVIDKFPPSRKDFKHCLKHGKDDLSLVQLGSHLRIEESLRAHESDNGKGKEVPGPSVNMSKKGGKNKNNKTKQRKETWFQGEQQRFCGYKKNKTSASGSGKGSKDQSQDQAFYVHVDAIEWWINSGATTHVCKDRCWFKTYEPVEDESVLYMGDDHFAPIHRKGSVVLEFVSRKSITLFNVLNVPKLRFNCYNNGMFMLNLNKVPDDSCFVYMSSFAVVNSSLWHARLGHVNYKRMLEMFKDDLIPAIDENTEKYEALDKFRIDVRIAKTSLEVLQSLGQCT</sequence>
<dbReference type="SUPFAM" id="SSF53098">
    <property type="entry name" value="Ribonuclease H-like"/>
    <property type="match status" value="1"/>
</dbReference>
<accession>A0ABQ4WUC6</accession>
<dbReference type="Pfam" id="PF17921">
    <property type="entry name" value="Integrase_H2C2"/>
    <property type="match status" value="1"/>
</dbReference>
<dbReference type="InterPro" id="IPR054722">
    <property type="entry name" value="PolX-like_BBD"/>
</dbReference>
<feature type="compositionally biased region" description="Basic and acidic residues" evidence="1">
    <location>
        <begin position="439"/>
        <end position="452"/>
    </location>
</feature>
<evidence type="ECO:0000313" key="5">
    <source>
        <dbReference type="EMBL" id="GJS56507.1"/>
    </source>
</evidence>
<protein>
    <submittedName>
        <fullName evidence="5">Zinc finger, CCHC-type containing protein</fullName>
    </submittedName>
</protein>
<dbReference type="Gene3D" id="1.10.340.70">
    <property type="match status" value="1"/>
</dbReference>
<proteinExistence type="predicted"/>
<dbReference type="Gene3D" id="3.30.420.10">
    <property type="entry name" value="Ribonuclease H-like superfamily/Ribonuclease H"/>
    <property type="match status" value="2"/>
</dbReference>
<dbReference type="PANTHER" id="PTHR47592:SF29">
    <property type="entry name" value="ZINC FINGER, CCHC-TYPE"/>
    <property type="match status" value="1"/>
</dbReference>
<feature type="compositionally biased region" description="Basic residues" evidence="1">
    <location>
        <begin position="463"/>
        <end position="474"/>
    </location>
</feature>
<dbReference type="InterPro" id="IPR041588">
    <property type="entry name" value="Integrase_H2C2"/>
</dbReference>
<keyword evidence="6" id="KW-1185">Reference proteome</keyword>
<evidence type="ECO:0000313" key="6">
    <source>
        <dbReference type="Proteomes" id="UP001151760"/>
    </source>
</evidence>
<evidence type="ECO:0000256" key="1">
    <source>
        <dbReference type="SAM" id="MobiDB-lite"/>
    </source>
</evidence>
<dbReference type="Pfam" id="PF13976">
    <property type="entry name" value="gag_pre-integrs"/>
    <property type="match status" value="1"/>
</dbReference>
<dbReference type="Proteomes" id="UP001151760">
    <property type="component" value="Unassembled WGS sequence"/>
</dbReference>
<feature type="domain" description="Retrovirus-related Pol polyprotein from transposon TNT 1-94-like beta-barrel" evidence="4">
    <location>
        <begin position="522"/>
        <end position="591"/>
    </location>
</feature>
<dbReference type="InterPro" id="IPR036397">
    <property type="entry name" value="RNaseH_sf"/>
</dbReference>
<dbReference type="EMBL" id="BQNB010008940">
    <property type="protein sequence ID" value="GJS56507.1"/>
    <property type="molecule type" value="Genomic_DNA"/>
</dbReference>
<organism evidence="5 6">
    <name type="scientific">Tanacetum coccineum</name>
    <dbReference type="NCBI Taxonomy" id="301880"/>
    <lineage>
        <taxon>Eukaryota</taxon>
        <taxon>Viridiplantae</taxon>
        <taxon>Streptophyta</taxon>
        <taxon>Embryophyta</taxon>
        <taxon>Tracheophyta</taxon>
        <taxon>Spermatophyta</taxon>
        <taxon>Magnoliopsida</taxon>
        <taxon>eudicotyledons</taxon>
        <taxon>Gunneridae</taxon>
        <taxon>Pentapetalae</taxon>
        <taxon>asterids</taxon>
        <taxon>campanulids</taxon>
        <taxon>Asterales</taxon>
        <taxon>Asteraceae</taxon>
        <taxon>Asteroideae</taxon>
        <taxon>Anthemideae</taxon>
        <taxon>Anthemidinae</taxon>
        <taxon>Tanacetum</taxon>
    </lineage>
</organism>
<feature type="domain" description="Integrase zinc-binding" evidence="3">
    <location>
        <begin position="20"/>
        <end position="64"/>
    </location>
</feature>